<dbReference type="InterPro" id="IPR013424">
    <property type="entry name" value="Ice-binding_C"/>
</dbReference>
<dbReference type="EMBL" id="JACHGY010000001">
    <property type="protein sequence ID" value="MBB6431640.1"/>
    <property type="molecule type" value="Genomic_DNA"/>
</dbReference>
<name>A0A7X0LLL6_9BACT</name>
<accession>A0A7X0LLL6</accession>
<gene>
    <name evidence="3" type="ORF">HNQ40_003446</name>
</gene>
<evidence type="ECO:0000256" key="1">
    <source>
        <dbReference type="SAM" id="SignalP"/>
    </source>
</evidence>
<dbReference type="Proteomes" id="UP000541810">
    <property type="component" value="Unassembled WGS sequence"/>
</dbReference>
<feature type="signal peptide" evidence="1">
    <location>
        <begin position="1"/>
        <end position="24"/>
    </location>
</feature>
<sequence length="284" mass="29577">MNHKVSTTALSTALALTSAVPALAHDGRRLDIQINDDQIVTQGYISGSNPVDDGNGIRRDYYNAVHSHWGTIAGSSVTSLPGFDIEAPSDLGGRGLTLTVEGAYKWADAPFADFAGGHSHTHASGSHTAPMHSSPTHFMPDFQLLDGQEEAIDLYFTNVPTASAVRSSTLDTLDSIALSDSVALDAHYDLRFEYLAGSGGSLINSAAPLTDVYLLKVKLTADGNDAPAESDSIHIILSPAGTNVAGSHGLSLAIEEHLGTPIPEPASLALLAMGGLALAGRRRG</sequence>
<comment type="caution">
    <text evidence="3">The sequence shown here is derived from an EMBL/GenBank/DDBJ whole genome shotgun (WGS) entry which is preliminary data.</text>
</comment>
<evidence type="ECO:0000313" key="4">
    <source>
        <dbReference type="Proteomes" id="UP000541810"/>
    </source>
</evidence>
<keyword evidence="1" id="KW-0732">Signal</keyword>
<reference evidence="3 4" key="1">
    <citation type="submission" date="2020-08" db="EMBL/GenBank/DDBJ databases">
        <title>Genomic Encyclopedia of Type Strains, Phase IV (KMG-IV): sequencing the most valuable type-strain genomes for metagenomic binning, comparative biology and taxonomic classification.</title>
        <authorList>
            <person name="Goeker M."/>
        </authorList>
    </citation>
    <scope>NUCLEOTIDE SEQUENCE [LARGE SCALE GENOMIC DNA]</scope>
    <source>
        <strain evidence="3 4">DSM 103725</strain>
    </source>
</reference>
<feature type="domain" description="Ice-binding protein C-terminal" evidence="2">
    <location>
        <begin position="261"/>
        <end position="283"/>
    </location>
</feature>
<evidence type="ECO:0000259" key="2">
    <source>
        <dbReference type="Pfam" id="PF07589"/>
    </source>
</evidence>
<keyword evidence="4" id="KW-1185">Reference proteome</keyword>
<dbReference type="NCBIfam" id="TIGR02595">
    <property type="entry name" value="PEP_CTERM"/>
    <property type="match status" value="1"/>
</dbReference>
<dbReference type="AlphaFoldDB" id="A0A7X0LLL6"/>
<dbReference type="RefSeq" id="WP_184679094.1">
    <property type="nucleotide sequence ID" value="NZ_JACHGY010000001.1"/>
</dbReference>
<feature type="chain" id="PRO_5030954709" description="Ice-binding protein C-terminal domain-containing protein" evidence="1">
    <location>
        <begin position="25"/>
        <end position="284"/>
    </location>
</feature>
<protein>
    <recommendedName>
        <fullName evidence="2">Ice-binding protein C-terminal domain-containing protein</fullName>
    </recommendedName>
</protein>
<proteinExistence type="predicted"/>
<organism evidence="3 4">
    <name type="scientific">Algisphaera agarilytica</name>
    <dbReference type="NCBI Taxonomy" id="1385975"/>
    <lineage>
        <taxon>Bacteria</taxon>
        <taxon>Pseudomonadati</taxon>
        <taxon>Planctomycetota</taxon>
        <taxon>Phycisphaerae</taxon>
        <taxon>Phycisphaerales</taxon>
        <taxon>Phycisphaeraceae</taxon>
        <taxon>Algisphaera</taxon>
    </lineage>
</organism>
<dbReference type="Pfam" id="PF07589">
    <property type="entry name" value="PEP-CTERM"/>
    <property type="match status" value="1"/>
</dbReference>
<evidence type="ECO:0000313" key="3">
    <source>
        <dbReference type="EMBL" id="MBB6431640.1"/>
    </source>
</evidence>